<evidence type="ECO:0000313" key="6">
    <source>
        <dbReference type="Proteomes" id="UP000774617"/>
    </source>
</evidence>
<dbReference type="GO" id="GO:0008168">
    <property type="term" value="F:methyltransferase activity"/>
    <property type="evidence" value="ECO:0007669"/>
    <property type="project" value="UniProtKB-KW"/>
</dbReference>
<dbReference type="InterPro" id="IPR029063">
    <property type="entry name" value="SAM-dependent_MTases_sf"/>
</dbReference>
<evidence type="ECO:0000256" key="1">
    <source>
        <dbReference type="ARBA" id="ARBA00008361"/>
    </source>
</evidence>
<name>A0ABQ8GE19_9PEZI</name>
<dbReference type="GO" id="GO:0032259">
    <property type="term" value="P:methylation"/>
    <property type="evidence" value="ECO:0007669"/>
    <property type="project" value="UniProtKB-KW"/>
</dbReference>
<reference evidence="5 6" key="1">
    <citation type="journal article" date="2021" name="Nat. Commun.">
        <title>Genetic determinants of endophytism in the Arabidopsis root mycobiome.</title>
        <authorList>
            <person name="Mesny F."/>
            <person name="Miyauchi S."/>
            <person name="Thiergart T."/>
            <person name="Pickel B."/>
            <person name="Atanasova L."/>
            <person name="Karlsson M."/>
            <person name="Huettel B."/>
            <person name="Barry K.W."/>
            <person name="Haridas S."/>
            <person name="Chen C."/>
            <person name="Bauer D."/>
            <person name="Andreopoulos W."/>
            <person name="Pangilinan J."/>
            <person name="LaButti K."/>
            <person name="Riley R."/>
            <person name="Lipzen A."/>
            <person name="Clum A."/>
            <person name="Drula E."/>
            <person name="Henrissat B."/>
            <person name="Kohler A."/>
            <person name="Grigoriev I.V."/>
            <person name="Martin F.M."/>
            <person name="Hacquard S."/>
        </authorList>
    </citation>
    <scope>NUCLEOTIDE SEQUENCE [LARGE SCALE GENOMIC DNA]</scope>
    <source>
        <strain evidence="5 6">MPI-SDFR-AT-0080</strain>
    </source>
</reference>
<evidence type="ECO:0000313" key="5">
    <source>
        <dbReference type="EMBL" id="KAH7053209.1"/>
    </source>
</evidence>
<dbReference type="Gene3D" id="3.40.50.150">
    <property type="entry name" value="Vaccinia Virus protein VP39"/>
    <property type="match status" value="1"/>
</dbReference>
<dbReference type="EMBL" id="JAGTJR010000010">
    <property type="protein sequence ID" value="KAH7053209.1"/>
    <property type="molecule type" value="Genomic_DNA"/>
</dbReference>
<evidence type="ECO:0000259" key="4">
    <source>
        <dbReference type="Pfam" id="PF08241"/>
    </source>
</evidence>
<comment type="caution">
    <text evidence="5">The sequence shown here is derived from an EMBL/GenBank/DDBJ whole genome shotgun (WGS) entry which is preliminary data.</text>
</comment>
<keyword evidence="6" id="KW-1185">Reference proteome</keyword>
<dbReference type="SUPFAM" id="SSF53335">
    <property type="entry name" value="S-adenosyl-L-methionine-dependent methyltransferases"/>
    <property type="match status" value="1"/>
</dbReference>
<dbReference type="InterPro" id="IPR051052">
    <property type="entry name" value="Diverse_substrate_MTase"/>
</dbReference>
<accession>A0ABQ8GE19</accession>
<organism evidence="5 6">
    <name type="scientific">Macrophomina phaseolina</name>
    <dbReference type="NCBI Taxonomy" id="35725"/>
    <lineage>
        <taxon>Eukaryota</taxon>
        <taxon>Fungi</taxon>
        <taxon>Dikarya</taxon>
        <taxon>Ascomycota</taxon>
        <taxon>Pezizomycotina</taxon>
        <taxon>Dothideomycetes</taxon>
        <taxon>Dothideomycetes incertae sedis</taxon>
        <taxon>Botryosphaeriales</taxon>
        <taxon>Botryosphaeriaceae</taxon>
        <taxon>Macrophomina</taxon>
    </lineage>
</organism>
<feature type="domain" description="Methyltransferase type 11" evidence="4">
    <location>
        <begin position="42"/>
        <end position="137"/>
    </location>
</feature>
<evidence type="ECO:0000256" key="2">
    <source>
        <dbReference type="ARBA" id="ARBA00022603"/>
    </source>
</evidence>
<dbReference type="Proteomes" id="UP000774617">
    <property type="component" value="Unassembled WGS sequence"/>
</dbReference>
<protein>
    <submittedName>
        <fullName evidence="5">S-adenosyl-L-methionine-dependent methyltransferase</fullName>
    </submittedName>
</protein>
<dbReference type="Pfam" id="PF08241">
    <property type="entry name" value="Methyltransf_11"/>
    <property type="match status" value="1"/>
</dbReference>
<evidence type="ECO:0000256" key="3">
    <source>
        <dbReference type="ARBA" id="ARBA00022679"/>
    </source>
</evidence>
<gene>
    <name evidence="5" type="ORF">B0J12DRAFT_49115</name>
</gene>
<comment type="similarity">
    <text evidence="1">Belongs to the methyltransferase superfamily.</text>
</comment>
<keyword evidence="3" id="KW-0808">Transferase</keyword>
<dbReference type="CDD" id="cd02440">
    <property type="entry name" value="AdoMet_MTases"/>
    <property type="match status" value="1"/>
</dbReference>
<dbReference type="InterPro" id="IPR013216">
    <property type="entry name" value="Methyltransf_11"/>
</dbReference>
<proteinExistence type="inferred from homology"/>
<keyword evidence="2 5" id="KW-0489">Methyltransferase</keyword>
<sequence length="295" mass="33148">MATFANPGFSYTSYAELRPTYPRSLYDLVFSYHKGPWTLCADLGCGPGIVTRAIADDFDTVIGVDPSPGMIEQARAKTNGVEFPNVTFQSGPAEELPFFGENSVDAVVSGQAAHWFDYPRAWKSLARVLRPGGTIAFWTYGNPYFIQYPKATEIVAEWSSNTSDPDKLGPYWTQPGRSYVEQLYRPIEPTDEFFEDVKRYEYVPDTREAGAGTGEQAIRLYRKATVGQWKVYLRTWSAWHGWHEAHPGVKARKDGGSGDVIDRMFDEISAAEGWNSEDLEVELEWGSGLVLARRK</sequence>
<dbReference type="PANTHER" id="PTHR44942:SF4">
    <property type="entry name" value="METHYLTRANSFERASE TYPE 11 DOMAIN-CONTAINING PROTEIN"/>
    <property type="match status" value="1"/>
</dbReference>
<dbReference type="PANTHER" id="PTHR44942">
    <property type="entry name" value="METHYLTRANSF_11 DOMAIN-CONTAINING PROTEIN"/>
    <property type="match status" value="1"/>
</dbReference>